<dbReference type="EC" id="3.1.26.5" evidence="8"/>
<comment type="subcellular location">
    <subcellularLocation>
        <location evidence="8">Cytoplasm</location>
    </subcellularLocation>
</comment>
<dbReference type="Gene3D" id="6.20.50.20">
    <property type="match status" value="1"/>
</dbReference>
<evidence type="ECO:0000313" key="9">
    <source>
        <dbReference type="EMBL" id="HIH09012.1"/>
    </source>
</evidence>
<dbReference type="PANTHER" id="PTHR14742:SF0">
    <property type="entry name" value="RIBONUCLEASE P PROTEIN SUBUNIT P21"/>
    <property type="match status" value="1"/>
</dbReference>
<reference evidence="9" key="1">
    <citation type="journal article" date="2020" name="bioRxiv">
        <title>A rank-normalized archaeal taxonomy based on genome phylogeny resolves widespread incomplete and uneven classifications.</title>
        <authorList>
            <person name="Rinke C."/>
            <person name="Chuvochina M."/>
            <person name="Mussig A.J."/>
            <person name="Chaumeil P.-A."/>
            <person name="Waite D.W."/>
            <person name="Whitman W.B."/>
            <person name="Parks D.H."/>
            <person name="Hugenholtz P."/>
        </authorList>
    </citation>
    <scope>NUCLEOTIDE SEQUENCE</scope>
    <source>
        <strain evidence="9">UBA10011</strain>
    </source>
</reference>
<dbReference type="HAMAP" id="MF_00757">
    <property type="entry name" value="RNase_P_4"/>
    <property type="match status" value="1"/>
</dbReference>
<dbReference type="GO" id="GO:0001682">
    <property type="term" value="P:tRNA 5'-leader removal"/>
    <property type="evidence" value="ECO:0007669"/>
    <property type="project" value="UniProtKB-UniRule"/>
</dbReference>
<dbReference type="GO" id="GO:0004526">
    <property type="term" value="F:ribonuclease P activity"/>
    <property type="evidence" value="ECO:0007669"/>
    <property type="project" value="UniProtKB-UniRule"/>
</dbReference>
<evidence type="ECO:0000256" key="6">
    <source>
        <dbReference type="ARBA" id="ARBA00022801"/>
    </source>
</evidence>
<gene>
    <name evidence="8" type="primary">rnp4</name>
    <name evidence="9" type="ORF">HA237_06690</name>
    <name evidence="10" type="ORF">J4224_03770</name>
</gene>
<evidence type="ECO:0000256" key="1">
    <source>
        <dbReference type="ARBA" id="ARBA00022490"/>
    </source>
</evidence>
<feature type="binding site" evidence="8">
    <location>
        <position position="62"/>
    </location>
    <ligand>
        <name>Zn(2+)</name>
        <dbReference type="ChEBI" id="CHEBI:29105"/>
    </ligand>
</feature>
<dbReference type="PIRSF" id="PIRSF004878">
    <property type="entry name" value="RNase_P_4"/>
    <property type="match status" value="1"/>
</dbReference>
<keyword evidence="1 8" id="KW-0963">Cytoplasm</keyword>
<organism evidence="9 11">
    <name type="scientific">Candidatus Iainarchaeum sp</name>
    <dbReference type="NCBI Taxonomy" id="3101447"/>
    <lineage>
        <taxon>Archaea</taxon>
        <taxon>Candidatus Iainarchaeota</taxon>
        <taxon>Candidatus Iainarchaeia</taxon>
        <taxon>Candidatus Iainarchaeales</taxon>
        <taxon>Candidatus Iainarchaeaceae</taxon>
        <taxon>Candidatus Iainarchaeum</taxon>
    </lineage>
</organism>
<evidence type="ECO:0000256" key="2">
    <source>
        <dbReference type="ARBA" id="ARBA00022694"/>
    </source>
</evidence>
<proteinExistence type="inferred from homology"/>
<comment type="similarity">
    <text evidence="8">Belongs to the eukaryotic/archaeal RNase P protein component 4 family.</text>
</comment>
<dbReference type="EMBL" id="DUFG01000034">
    <property type="protein sequence ID" value="HIH09012.1"/>
    <property type="molecule type" value="Genomic_DNA"/>
</dbReference>
<evidence type="ECO:0000256" key="3">
    <source>
        <dbReference type="ARBA" id="ARBA00022722"/>
    </source>
</evidence>
<accession>A0A7J4IU99</accession>
<comment type="cofactor">
    <cofactor evidence="8">
        <name>Zn(2+)</name>
        <dbReference type="ChEBI" id="CHEBI:29105"/>
    </cofactor>
    <text evidence="8">Binds 1 zinc ion per subunit.</text>
</comment>
<reference evidence="10" key="2">
    <citation type="submission" date="2021-03" db="EMBL/GenBank/DDBJ databases">
        <authorList>
            <person name="Jaffe A."/>
        </authorList>
    </citation>
    <scope>NUCLEOTIDE SEQUENCE</scope>
    <source>
        <strain evidence="10">RIFCSPHIGHO2_01_FULL_GW2011_AR10_43_9</strain>
    </source>
</reference>
<dbReference type="Gene3D" id="1.20.5.420">
    <property type="entry name" value="Immunoglobulin FC, subunit C"/>
    <property type="match status" value="1"/>
</dbReference>
<sequence length="103" mass="12141">MKKNKQQEIALERIFRLFELAEKNFSRHPERSRRYINLARKISTRNKATIPSELKKRFCKKCGSFLKKENNAQHSKQGTILLIKCLECGFERKTSAESENPKN</sequence>
<keyword evidence="5 8" id="KW-0255">Endonuclease</keyword>
<keyword evidence="7 8" id="KW-0862">Zinc</keyword>
<feature type="binding site" evidence="8">
    <location>
        <position position="59"/>
    </location>
    <ligand>
        <name>Zn(2+)</name>
        <dbReference type="ChEBI" id="CHEBI:29105"/>
    </ligand>
</feature>
<feature type="binding site" evidence="8">
    <location>
        <position position="88"/>
    </location>
    <ligand>
        <name>Zn(2+)</name>
        <dbReference type="ChEBI" id="CHEBI:29105"/>
    </ligand>
</feature>
<evidence type="ECO:0000313" key="11">
    <source>
        <dbReference type="Proteomes" id="UP000577419"/>
    </source>
</evidence>
<keyword evidence="2 8" id="KW-0819">tRNA processing</keyword>
<evidence type="ECO:0000256" key="4">
    <source>
        <dbReference type="ARBA" id="ARBA00022723"/>
    </source>
</evidence>
<comment type="caution">
    <text evidence="9">The sequence shown here is derived from an EMBL/GenBank/DDBJ whole genome shotgun (WGS) entry which is preliminary data.</text>
</comment>
<dbReference type="PANTHER" id="PTHR14742">
    <property type="entry name" value="RIBONUCLEASE P SUBUNIT P21"/>
    <property type="match status" value="1"/>
</dbReference>
<comment type="catalytic activity">
    <reaction evidence="8">
        <text>Endonucleolytic cleavage of RNA, removing 5'-extranucleotides from tRNA precursor.</text>
        <dbReference type="EC" id="3.1.26.5"/>
    </reaction>
</comment>
<keyword evidence="6 8" id="KW-0378">Hydrolase</keyword>
<keyword evidence="3 8" id="KW-0540">Nuclease</keyword>
<evidence type="ECO:0000256" key="7">
    <source>
        <dbReference type="ARBA" id="ARBA00022833"/>
    </source>
</evidence>
<keyword evidence="4 8" id="KW-0479">Metal-binding</keyword>
<comment type="function">
    <text evidence="8">Part of ribonuclease P, a protein complex that generates mature tRNA molecules by cleaving their 5'-ends.</text>
</comment>
<feature type="binding site" evidence="8">
    <location>
        <position position="85"/>
    </location>
    <ligand>
        <name>Zn(2+)</name>
        <dbReference type="ChEBI" id="CHEBI:29105"/>
    </ligand>
</feature>
<evidence type="ECO:0000256" key="5">
    <source>
        <dbReference type="ARBA" id="ARBA00022759"/>
    </source>
</evidence>
<dbReference type="InterPro" id="IPR016432">
    <property type="entry name" value="RNP4"/>
</dbReference>
<dbReference type="GO" id="GO:0030677">
    <property type="term" value="C:ribonuclease P complex"/>
    <property type="evidence" value="ECO:0007669"/>
    <property type="project" value="UniProtKB-UniRule"/>
</dbReference>
<evidence type="ECO:0000256" key="8">
    <source>
        <dbReference type="HAMAP-Rule" id="MF_00757"/>
    </source>
</evidence>
<dbReference type="GO" id="GO:0005737">
    <property type="term" value="C:cytoplasm"/>
    <property type="evidence" value="ECO:0007669"/>
    <property type="project" value="UniProtKB-SubCell"/>
</dbReference>
<dbReference type="GO" id="GO:0008270">
    <property type="term" value="F:zinc ion binding"/>
    <property type="evidence" value="ECO:0007669"/>
    <property type="project" value="UniProtKB-UniRule"/>
</dbReference>
<dbReference type="Proteomes" id="UP000577419">
    <property type="component" value="Unassembled WGS sequence"/>
</dbReference>
<dbReference type="Proteomes" id="UP000683213">
    <property type="component" value="Unassembled WGS sequence"/>
</dbReference>
<dbReference type="InterPro" id="IPR007175">
    <property type="entry name" value="Rpr2/Snm1/Rpp21"/>
</dbReference>
<name>A0A7J4IU99_9ARCH</name>
<comment type="subunit">
    <text evidence="8">Consists of a catalytic RNA component and at least 4-5 protein subunits.</text>
</comment>
<protein>
    <recommendedName>
        <fullName evidence="8">Ribonuclease P protein component 4</fullName>
        <shortName evidence="8">RNase P component 4</shortName>
        <ecNumber evidence="8">3.1.26.5</ecNumber>
    </recommendedName>
    <alternativeName>
        <fullName evidence="8">Rpp21</fullName>
    </alternativeName>
</protein>
<dbReference type="AlphaFoldDB" id="A0A7J4IU99"/>
<evidence type="ECO:0000313" key="10">
    <source>
        <dbReference type="EMBL" id="MBS3059511.1"/>
    </source>
</evidence>
<dbReference type="Pfam" id="PF04032">
    <property type="entry name" value="Rpr2"/>
    <property type="match status" value="1"/>
</dbReference>
<dbReference type="EMBL" id="JAGVWF010000053">
    <property type="protein sequence ID" value="MBS3059511.1"/>
    <property type="molecule type" value="Genomic_DNA"/>
</dbReference>
<reference evidence="10" key="3">
    <citation type="submission" date="2021-05" db="EMBL/GenBank/DDBJ databases">
        <title>Protein family content uncovers lineage relationships and bacterial pathway maintenance mechanisms in DPANN archaea.</title>
        <authorList>
            <person name="Castelle C.J."/>
            <person name="Meheust R."/>
            <person name="Jaffe A.L."/>
            <person name="Seitz K."/>
            <person name="Gong X."/>
            <person name="Baker B.J."/>
            <person name="Banfield J.F."/>
        </authorList>
    </citation>
    <scope>NUCLEOTIDE SEQUENCE</scope>
    <source>
        <strain evidence="10">RIFCSPHIGHO2_01_FULL_GW2011_AR10_43_9</strain>
    </source>
</reference>